<accession>A0A6C0F799</accession>
<dbReference type="PROSITE" id="PS50157">
    <property type="entry name" value="ZINC_FINGER_C2H2_2"/>
    <property type="match status" value="1"/>
</dbReference>
<dbReference type="AlphaFoldDB" id="A0A6C0F799"/>
<evidence type="ECO:0000259" key="1">
    <source>
        <dbReference type="PROSITE" id="PS50157"/>
    </source>
</evidence>
<dbReference type="EMBL" id="MN739012">
    <property type="protein sequence ID" value="QHT35035.1"/>
    <property type="molecule type" value="Genomic_DNA"/>
</dbReference>
<name>A0A6C0F799_9ZZZZ</name>
<feature type="domain" description="C2H2-type" evidence="1">
    <location>
        <begin position="9"/>
        <end position="36"/>
    </location>
</feature>
<proteinExistence type="predicted"/>
<organism evidence="2">
    <name type="scientific">viral metagenome</name>
    <dbReference type="NCBI Taxonomy" id="1070528"/>
    <lineage>
        <taxon>unclassified sequences</taxon>
        <taxon>metagenomes</taxon>
        <taxon>organismal metagenomes</taxon>
    </lineage>
</organism>
<dbReference type="SUPFAM" id="SSF57667">
    <property type="entry name" value="beta-beta-alpha zinc fingers"/>
    <property type="match status" value="1"/>
</dbReference>
<evidence type="ECO:0000313" key="2">
    <source>
        <dbReference type="EMBL" id="QHT35035.1"/>
    </source>
</evidence>
<sequence>MPESESKIYLCKDCNFRCHKKSNWTKHRLTHKNDMPEQEPKTKSRRYCMQIM</sequence>
<reference evidence="2" key="1">
    <citation type="journal article" date="2020" name="Nature">
        <title>Giant virus diversity and host interactions through global metagenomics.</title>
        <authorList>
            <person name="Schulz F."/>
            <person name="Roux S."/>
            <person name="Paez-Espino D."/>
            <person name="Jungbluth S."/>
            <person name="Walsh D.A."/>
            <person name="Denef V.J."/>
            <person name="McMahon K.D."/>
            <person name="Konstantinidis K.T."/>
            <person name="Eloe-Fadrosh E.A."/>
            <person name="Kyrpides N.C."/>
            <person name="Woyke T."/>
        </authorList>
    </citation>
    <scope>NUCLEOTIDE SEQUENCE</scope>
    <source>
        <strain evidence="2">GVMAG-M-3300009180-1</strain>
    </source>
</reference>
<dbReference type="InterPro" id="IPR036236">
    <property type="entry name" value="Znf_C2H2_sf"/>
</dbReference>
<dbReference type="InterPro" id="IPR013087">
    <property type="entry name" value="Znf_C2H2_type"/>
</dbReference>
<dbReference type="PROSITE" id="PS00028">
    <property type="entry name" value="ZINC_FINGER_C2H2_1"/>
    <property type="match status" value="1"/>
</dbReference>
<protein>
    <recommendedName>
        <fullName evidence="1">C2H2-type domain-containing protein</fullName>
    </recommendedName>
</protein>